<keyword evidence="6" id="KW-0482">Metalloprotease</keyword>
<dbReference type="GO" id="GO:0046872">
    <property type="term" value="F:metal ion binding"/>
    <property type="evidence" value="ECO:0007669"/>
    <property type="project" value="UniProtKB-KW"/>
</dbReference>
<keyword evidence="5" id="KW-0862">Zinc</keyword>
<gene>
    <name evidence="8" type="ORF">FNB15_03640</name>
</gene>
<proteinExistence type="predicted"/>
<accession>A0A516GY15</accession>
<reference evidence="8 9" key="1">
    <citation type="submission" date="2019-07" db="EMBL/GenBank/DDBJ databases">
        <title>Genome sequencing for Ferrovibrio sp. K5.</title>
        <authorList>
            <person name="Park S.-J."/>
        </authorList>
    </citation>
    <scope>NUCLEOTIDE SEQUENCE [LARGE SCALE GENOMIC DNA]</scope>
    <source>
        <strain evidence="8 9">K5</strain>
    </source>
</reference>
<sequence length="446" mass="48701">MILTGAVLATGIAAASVFYSPVQRSVTAIDMVDPGRAVEQAVLDAYRLAPTLEKFLSEPDAWWPGTLNPDDLLPAKVLKKVAVAPGDTLMALLTEAGAEPSDSQAAITALNAKFNPRKLKVGQEITLTFERNDADSYRLFEMSLSPSVEREVNVTRVESGSFRANEVIREFNVEHARVGGTIDDSLYNAGIAAGLNNSLLSEFIRIFSYDVDFQREVQPGDRFELFFERHHDDAGKTMKTGRISVAAMTLSGRELRYYFYQPSDGGDADYFTPAGSSVRKALLRTPIDGARLTSGFGVRRHPILGYSLMHKGVDFGAQTGTPIQAAGEGVVEMSGWNGGYGQYVRIKHGNGYATAYAHMSRLGVKTGQRVRQGQVIGAVGTTGRSTGPHLHYEVMQNGKQINPTGVRFPSGRKLEGKEFDRFRRASEGLDKEFRGTPQLALLNRGE</sequence>
<dbReference type="Gene3D" id="2.70.70.10">
    <property type="entry name" value="Glucose Permease (Domain IIA)"/>
    <property type="match status" value="1"/>
</dbReference>
<dbReference type="InterPro" id="IPR050570">
    <property type="entry name" value="Cell_wall_metabolism_enzyme"/>
</dbReference>
<dbReference type="Proteomes" id="UP000317496">
    <property type="component" value="Chromosome"/>
</dbReference>
<dbReference type="GO" id="GO:0004222">
    <property type="term" value="F:metalloendopeptidase activity"/>
    <property type="evidence" value="ECO:0007669"/>
    <property type="project" value="TreeGrafter"/>
</dbReference>
<dbReference type="InterPro" id="IPR016047">
    <property type="entry name" value="M23ase_b-sheet_dom"/>
</dbReference>
<dbReference type="CDD" id="cd12797">
    <property type="entry name" value="M23_peptidase"/>
    <property type="match status" value="1"/>
</dbReference>
<dbReference type="KEGG" id="fer:FNB15_03640"/>
<feature type="domain" description="LysM" evidence="7">
    <location>
        <begin position="79"/>
        <end position="127"/>
    </location>
</feature>
<dbReference type="FunFam" id="2.70.70.10:FF:000006">
    <property type="entry name" value="M23 family peptidase"/>
    <property type="match status" value="1"/>
</dbReference>
<evidence type="ECO:0000256" key="2">
    <source>
        <dbReference type="ARBA" id="ARBA00022670"/>
    </source>
</evidence>
<evidence type="ECO:0000313" key="8">
    <source>
        <dbReference type="EMBL" id="QDO96421.1"/>
    </source>
</evidence>
<protein>
    <submittedName>
        <fullName evidence="8">Peptidoglycan DD-metalloendopeptidase family protein</fullName>
    </submittedName>
</protein>
<name>A0A516GY15_9PROT</name>
<dbReference type="SUPFAM" id="SSF51261">
    <property type="entry name" value="Duplicated hybrid motif"/>
    <property type="match status" value="1"/>
</dbReference>
<evidence type="ECO:0000256" key="4">
    <source>
        <dbReference type="ARBA" id="ARBA00022801"/>
    </source>
</evidence>
<evidence type="ECO:0000256" key="5">
    <source>
        <dbReference type="ARBA" id="ARBA00022833"/>
    </source>
</evidence>
<dbReference type="PANTHER" id="PTHR21666:SF288">
    <property type="entry name" value="CELL DIVISION PROTEIN YTFB"/>
    <property type="match status" value="1"/>
</dbReference>
<dbReference type="Pfam" id="PF01551">
    <property type="entry name" value="Peptidase_M23"/>
    <property type="match status" value="1"/>
</dbReference>
<dbReference type="InterPro" id="IPR018392">
    <property type="entry name" value="LysM"/>
</dbReference>
<dbReference type="AlphaFoldDB" id="A0A516GY15"/>
<evidence type="ECO:0000256" key="6">
    <source>
        <dbReference type="ARBA" id="ARBA00023049"/>
    </source>
</evidence>
<dbReference type="OrthoDB" id="9805070at2"/>
<keyword evidence="4" id="KW-0378">Hydrolase</keyword>
<keyword evidence="9" id="KW-1185">Reference proteome</keyword>
<evidence type="ECO:0000259" key="7">
    <source>
        <dbReference type="PROSITE" id="PS51782"/>
    </source>
</evidence>
<dbReference type="InterPro" id="IPR011055">
    <property type="entry name" value="Dup_hybrid_motif"/>
</dbReference>
<keyword evidence="3" id="KW-0479">Metal-binding</keyword>
<dbReference type="Gene3D" id="3.10.450.350">
    <property type="match status" value="2"/>
</dbReference>
<comment type="cofactor">
    <cofactor evidence="1">
        <name>Zn(2+)</name>
        <dbReference type="ChEBI" id="CHEBI:29105"/>
    </cofactor>
</comment>
<evidence type="ECO:0000313" key="9">
    <source>
        <dbReference type="Proteomes" id="UP000317496"/>
    </source>
</evidence>
<dbReference type="SMART" id="SM00257">
    <property type="entry name" value="LysM"/>
    <property type="match status" value="1"/>
</dbReference>
<evidence type="ECO:0000256" key="3">
    <source>
        <dbReference type="ARBA" id="ARBA00022723"/>
    </source>
</evidence>
<dbReference type="RefSeq" id="WP_144067402.1">
    <property type="nucleotide sequence ID" value="NZ_CP041636.1"/>
</dbReference>
<dbReference type="GO" id="GO:0006508">
    <property type="term" value="P:proteolysis"/>
    <property type="evidence" value="ECO:0007669"/>
    <property type="project" value="UniProtKB-KW"/>
</dbReference>
<dbReference type="PANTHER" id="PTHR21666">
    <property type="entry name" value="PEPTIDASE-RELATED"/>
    <property type="match status" value="1"/>
</dbReference>
<evidence type="ECO:0000256" key="1">
    <source>
        <dbReference type="ARBA" id="ARBA00001947"/>
    </source>
</evidence>
<dbReference type="EMBL" id="CP041636">
    <property type="protein sequence ID" value="QDO96421.1"/>
    <property type="molecule type" value="Genomic_DNA"/>
</dbReference>
<organism evidence="8 9">
    <name type="scientific">Ferrovibrio terrae</name>
    <dbReference type="NCBI Taxonomy" id="2594003"/>
    <lineage>
        <taxon>Bacteria</taxon>
        <taxon>Pseudomonadati</taxon>
        <taxon>Pseudomonadota</taxon>
        <taxon>Alphaproteobacteria</taxon>
        <taxon>Rhodospirillales</taxon>
        <taxon>Rhodospirillaceae</taxon>
        <taxon>Ferrovibrio</taxon>
    </lineage>
</organism>
<dbReference type="PROSITE" id="PS51782">
    <property type="entry name" value="LYSM"/>
    <property type="match status" value="1"/>
</dbReference>
<keyword evidence="2" id="KW-0645">Protease</keyword>